<feature type="compositionally biased region" description="Acidic residues" evidence="1">
    <location>
        <begin position="147"/>
        <end position="158"/>
    </location>
</feature>
<keyword evidence="3" id="KW-1185">Reference proteome</keyword>
<evidence type="ECO:0000256" key="1">
    <source>
        <dbReference type="SAM" id="MobiDB-lite"/>
    </source>
</evidence>
<comment type="caution">
    <text evidence="2">The sequence shown here is derived from an EMBL/GenBank/DDBJ whole genome shotgun (WGS) entry which is preliminary data.</text>
</comment>
<name>A0AAD8JHU5_9APIA</name>
<evidence type="ECO:0000313" key="3">
    <source>
        <dbReference type="Proteomes" id="UP001237642"/>
    </source>
</evidence>
<proteinExistence type="predicted"/>
<dbReference type="EMBL" id="JAUIZM010000001">
    <property type="protein sequence ID" value="KAK1403423.1"/>
    <property type="molecule type" value="Genomic_DNA"/>
</dbReference>
<dbReference type="Proteomes" id="UP001237642">
    <property type="component" value="Unassembled WGS sequence"/>
</dbReference>
<evidence type="ECO:0000313" key="2">
    <source>
        <dbReference type="EMBL" id="KAK1403423.1"/>
    </source>
</evidence>
<reference evidence="2" key="1">
    <citation type="submission" date="2023-02" db="EMBL/GenBank/DDBJ databases">
        <title>Genome of toxic invasive species Heracleum sosnowskyi carries increased number of genes despite the absence of recent whole-genome duplications.</title>
        <authorList>
            <person name="Schelkunov M."/>
            <person name="Shtratnikova V."/>
            <person name="Makarenko M."/>
            <person name="Klepikova A."/>
            <person name="Omelchenko D."/>
            <person name="Novikova G."/>
            <person name="Obukhova E."/>
            <person name="Bogdanov V."/>
            <person name="Penin A."/>
            <person name="Logacheva M."/>
        </authorList>
    </citation>
    <scope>NUCLEOTIDE SEQUENCE</scope>
    <source>
        <strain evidence="2">Hsosn_3</strain>
        <tissue evidence="2">Leaf</tissue>
    </source>
</reference>
<feature type="compositionally biased region" description="Basic and acidic residues" evidence="1">
    <location>
        <begin position="204"/>
        <end position="219"/>
    </location>
</feature>
<feature type="region of interest" description="Disordered" evidence="1">
    <location>
        <begin position="135"/>
        <end position="165"/>
    </location>
</feature>
<dbReference type="PANTHER" id="PTHR33448:SF10">
    <property type="entry name" value="PROTAMINE P1 FAMILY PROTEIN"/>
    <property type="match status" value="1"/>
</dbReference>
<protein>
    <submittedName>
        <fullName evidence="2">Chromo domain-containing protein cec-1</fullName>
    </submittedName>
</protein>
<feature type="region of interest" description="Disordered" evidence="1">
    <location>
        <begin position="1"/>
        <end position="42"/>
    </location>
</feature>
<gene>
    <name evidence="2" type="ORF">POM88_003028</name>
</gene>
<reference evidence="2" key="2">
    <citation type="submission" date="2023-05" db="EMBL/GenBank/DDBJ databases">
        <authorList>
            <person name="Schelkunov M.I."/>
        </authorList>
    </citation>
    <scope>NUCLEOTIDE SEQUENCE</scope>
    <source>
        <strain evidence="2">Hsosn_3</strain>
        <tissue evidence="2">Leaf</tissue>
    </source>
</reference>
<feature type="region of interest" description="Disordered" evidence="1">
    <location>
        <begin position="195"/>
        <end position="236"/>
    </location>
</feature>
<dbReference type="AlphaFoldDB" id="A0AAD8JHU5"/>
<sequence length="264" mass="29606">MKACSKPISSPSRSEKFPPPLMRFLRSNVGSKSRGKSRSGPLFFRKRNVAAVSETQEPSSPKVTCIGQVRVRRSTRTNSGKSRPSPVKCPTLWFPKNLFCNPRKPNLGSFRPVLRKWVSFFRFGFCRKVNVQGDSPVSDRRSVYADSETEATNEESEAEVAKESFVSTTPPKNAFLLTRCRSAPYRSSSLASHFLGSPLTSPETEDHLHNEEHEKRIEEVPSSINGRSSEASRQSLKDETTLLEPLILTRCKSEPAKTGERLMN</sequence>
<accession>A0AAD8JHU5</accession>
<feature type="compositionally biased region" description="Polar residues" evidence="1">
    <location>
        <begin position="222"/>
        <end position="234"/>
    </location>
</feature>
<dbReference type="PANTHER" id="PTHR33448">
    <property type="entry name" value="CHLOROPLAST PROTEIN HCF243-RELATED"/>
    <property type="match status" value="1"/>
</dbReference>
<organism evidence="2 3">
    <name type="scientific">Heracleum sosnowskyi</name>
    <dbReference type="NCBI Taxonomy" id="360622"/>
    <lineage>
        <taxon>Eukaryota</taxon>
        <taxon>Viridiplantae</taxon>
        <taxon>Streptophyta</taxon>
        <taxon>Embryophyta</taxon>
        <taxon>Tracheophyta</taxon>
        <taxon>Spermatophyta</taxon>
        <taxon>Magnoliopsida</taxon>
        <taxon>eudicotyledons</taxon>
        <taxon>Gunneridae</taxon>
        <taxon>Pentapetalae</taxon>
        <taxon>asterids</taxon>
        <taxon>campanulids</taxon>
        <taxon>Apiales</taxon>
        <taxon>Apiaceae</taxon>
        <taxon>Apioideae</taxon>
        <taxon>apioid superclade</taxon>
        <taxon>Tordylieae</taxon>
        <taxon>Tordyliinae</taxon>
        <taxon>Heracleum</taxon>
    </lineage>
</organism>